<organism evidence="6 7">
    <name type="scientific">Forsythia ovata</name>
    <dbReference type="NCBI Taxonomy" id="205694"/>
    <lineage>
        <taxon>Eukaryota</taxon>
        <taxon>Viridiplantae</taxon>
        <taxon>Streptophyta</taxon>
        <taxon>Embryophyta</taxon>
        <taxon>Tracheophyta</taxon>
        <taxon>Spermatophyta</taxon>
        <taxon>Magnoliopsida</taxon>
        <taxon>eudicotyledons</taxon>
        <taxon>Gunneridae</taxon>
        <taxon>Pentapetalae</taxon>
        <taxon>asterids</taxon>
        <taxon>lamiids</taxon>
        <taxon>Lamiales</taxon>
        <taxon>Oleaceae</taxon>
        <taxon>Forsythieae</taxon>
        <taxon>Forsythia</taxon>
    </lineage>
</organism>
<dbReference type="FunFam" id="1.25.40.20:FF:000316">
    <property type="entry name" value="BRCA1-associated RING domain protein 1"/>
    <property type="match status" value="1"/>
</dbReference>
<dbReference type="EMBL" id="JBFOLJ010000002">
    <property type="protein sequence ID" value="KAL2554330.1"/>
    <property type="molecule type" value="Genomic_DNA"/>
</dbReference>
<dbReference type="AlphaFoldDB" id="A0ABD1WXE7"/>
<name>A0ABD1WXE7_9LAMI</name>
<dbReference type="Pfam" id="PF00023">
    <property type="entry name" value="Ank"/>
    <property type="match status" value="1"/>
</dbReference>
<evidence type="ECO:0000256" key="1">
    <source>
        <dbReference type="ARBA" id="ARBA00005949"/>
    </source>
</evidence>
<dbReference type="Gene3D" id="1.25.40.20">
    <property type="entry name" value="Ankyrin repeat-containing domain"/>
    <property type="match status" value="1"/>
</dbReference>
<dbReference type="PANTHER" id="PTHR24136:SF15">
    <property type="entry name" value="ANK_REP_REGION DOMAIN-CONTAINING PROTEIN"/>
    <property type="match status" value="1"/>
</dbReference>
<dbReference type="Proteomes" id="UP001604277">
    <property type="component" value="Unassembled WGS sequence"/>
</dbReference>
<keyword evidence="2" id="KW-0677">Repeat</keyword>
<feature type="repeat" description="ANK" evidence="4">
    <location>
        <begin position="76"/>
        <end position="108"/>
    </location>
</feature>
<keyword evidence="3 4" id="KW-0040">ANK repeat</keyword>
<proteinExistence type="inferred from homology"/>
<dbReference type="Pfam" id="PF12796">
    <property type="entry name" value="Ank_2"/>
    <property type="match status" value="1"/>
</dbReference>
<comment type="similarity">
    <text evidence="1">Belongs to the ankyrin SOCS box (ASB) family.</text>
</comment>
<keyword evidence="7" id="KW-1185">Reference proteome</keyword>
<reference evidence="7" key="1">
    <citation type="submission" date="2024-07" db="EMBL/GenBank/DDBJ databases">
        <title>Two chromosome-level genome assemblies of Korean endemic species Abeliophyllum distichum and Forsythia ovata (Oleaceae).</title>
        <authorList>
            <person name="Jang H."/>
        </authorList>
    </citation>
    <scope>NUCLEOTIDE SEQUENCE [LARGE SCALE GENOMIC DNA]</scope>
</reference>
<dbReference type="InterPro" id="IPR002110">
    <property type="entry name" value="Ankyrin_rpt"/>
</dbReference>
<evidence type="ECO:0000313" key="7">
    <source>
        <dbReference type="Proteomes" id="UP001604277"/>
    </source>
</evidence>
<reference evidence="6" key="2">
    <citation type="submission" date="2024-07" db="EMBL/GenBank/DDBJ databases">
        <title>Two chromosome-level genome assemblies of Korean endemic species Abeliophyllum distichum and Forsythia ovata (Oleaceae).</title>
        <authorList>
            <person name="Mun J.H."/>
        </authorList>
    </citation>
    <scope>NUCLEOTIDE SEQUENCE</scope>
    <source>
        <strain evidence="6">KNKB202402200001</strain>
        <tissue evidence="6">Leaf</tissue>
    </source>
</reference>
<gene>
    <name evidence="5" type="ORF">Fot_07949</name>
    <name evidence="6" type="ORF">Fot_08003</name>
</gene>
<dbReference type="InterPro" id="IPR051573">
    <property type="entry name" value="Ankyrin-SOCS_box_domain"/>
</dbReference>
<feature type="repeat" description="ANK" evidence="4">
    <location>
        <begin position="149"/>
        <end position="181"/>
    </location>
</feature>
<evidence type="ECO:0000256" key="3">
    <source>
        <dbReference type="ARBA" id="ARBA00023043"/>
    </source>
</evidence>
<feature type="repeat" description="ANK" evidence="4">
    <location>
        <begin position="109"/>
        <end position="141"/>
    </location>
</feature>
<evidence type="ECO:0000256" key="4">
    <source>
        <dbReference type="PROSITE-ProRule" id="PRU00023"/>
    </source>
</evidence>
<accession>A0ABD1WXE7</accession>
<evidence type="ECO:0000256" key="2">
    <source>
        <dbReference type="ARBA" id="ARBA00022737"/>
    </source>
</evidence>
<comment type="caution">
    <text evidence="6">The sequence shown here is derived from an EMBL/GenBank/DDBJ whole genome shotgun (WGS) entry which is preliminary data.</text>
</comment>
<evidence type="ECO:0000313" key="5">
    <source>
        <dbReference type="EMBL" id="KAL2554330.1"/>
    </source>
</evidence>
<protein>
    <submittedName>
        <fullName evidence="6">Ankyrin repeat family protein</fullName>
    </submittedName>
</protein>
<sequence length="213" mass="22936">MAVPGGRRNGILGDEEEDAALFEEEGVEFAEEDDIDHSDIPLHLRPLVTAAESGDFNALRQALDNFDGSIDEPVEDGDTVLHLTCLYGHLSCVQFLLERGANLEAKDEDGAIPMHDACAGGYTEVVQILLNSANDPDRVKRMLETVDVEGDTPLHHAARGEYVNVIRLLLAYGASPTVTNMYGKTPSELTDPGTEARGILEEASSTVSVNSNS</sequence>
<dbReference type="InterPro" id="IPR036770">
    <property type="entry name" value="Ankyrin_rpt-contain_sf"/>
</dbReference>
<dbReference type="PROSITE" id="PS50088">
    <property type="entry name" value="ANK_REPEAT"/>
    <property type="match status" value="3"/>
</dbReference>
<dbReference type="PANTHER" id="PTHR24136">
    <property type="entry name" value="SOWAH (DROSOPHILA) HOMOLOG"/>
    <property type="match status" value="1"/>
</dbReference>
<evidence type="ECO:0000313" key="6">
    <source>
        <dbReference type="EMBL" id="KAL2554384.1"/>
    </source>
</evidence>
<dbReference type="SMART" id="SM00248">
    <property type="entry name" value="ANK"/>
    <property type="match status" value="4"/>
</dbReference>
<dbReference type="PROSITE" id="PS50297">
    <property type="entry name" value="ANK_REP_REGION"/>
    <property type="match status" value="3"/>
</dbReference>
<dbReference type="EMBL" id="JBFOLJ010000002">
    <property type="protein sequence ID" value="KAL2554384.1"/>
    <property type="molecule type" value="Genomic_DNA"/>
</dbReference>
<dbReference type="SUPFAM" id="SSF48403">
    <property type="entry name" value="Ankyrin repeat"/>
    <property type="match status" value="1"/>
</dbReference>